<organism evidence="1 2">
    <name type="scientific">Granulicella aggregans</name>
    <dbReference type="NCBI Taxonomy" id="474949"/>
    <lineage>
        <taxon>Bacteria</taxon>
        <taxon>Pseudomonadati</taxon>
        <taxon>Acidobacteriota</taxon>
        <taxon>Terriglobia</taxon>
        <taxon>Terriglobales</taxon>
        <taxon>Acidobacteriaceae</taxon>
        <taxon>Granulicella</taxon>
    </lineage>
</organism>
<gene>
    <name evidence="1" type="ORF">HDF16_003026</name>
</gene>
<evidence type="ECO:0000313" key="2">
    <source>
        <dbReference type="Proteomes" id="UP000540989"/>
    </source>
</evidence>
<sequence length="60" mass="6843">MECENSSCDPCAVVFRLRDLFEIADDDTNYLWLFGPCVICLGEANQAKDFKLMHPEILDS</sequence>
<protein>
    <submittedName>
        <fullName evidence="1">Uncharacterized protein</fullName>
    </submittedName>
</protein>
<dbReference type="Proteomes" id="UP000540989">
    <property type="component" value="Unassembled WGS sequence"/>
</dbReference>
<comment type="caution">
    <text evidence="1">The sequence shown here is derived from an EMBL/GenBank/DDBJ whole genome shotgun (WGS) entry which is preliminary data.</text>
</comment>
<dbReference type="AlphaFoldDB" id="A0A7W7ZEI5"/>
<name>A0A7W7ZEI5_9BACT</name>
<keyword evidence="2" id="KW-1185">Reference proteome</keyword>
<reference evidence="1 2" key="1">
    <citation type="submission" date="2020-08" db="EMBL/GenBank/DDBJ databases">
        <title>Genomic Encyclopedia of Type Strains, Phase IV (KMG-V): Genome sequencing to study the core and pangenomes of soil and plant-associated prokaryotes.</title>
        <authorList>
            <person name="Whitman W."/>
        </authorList>
    </citation>
    <scope>NUCLEOTIDE SEQUENCE [LARGE SCALE GENOMIC DNA]</scope>
    <source>
        <strain evidence="1 2">M8UP14</strain>
    </source>
</reference>
<evidence type="ECO:0000313" key="1">
    <source>
        <dbReference type="EMBL" id="MBB5058312.1"/>
    </source>
</evidence>
<dbReference type="EMBL" id="JACHIP010000004">
    <property type="protein sequence ID" value="MBB5058312.1"/>
    <property type="molecule type" value="Genomic_DNA"/>
</dbReference>
<proteinExistence type="predicted"/>
<accession>A0A7W7ZEI5</accession>